<keyword evidence="4" id="KW-0874">Quinone</keyword>
<accession>A0ABW5Z8U6</accession>
<dbReference type="SUPFAM" id="SSF52833">
    <property type="entry name" value="Thioredoxin-like"/>
    <property type="match status" value="1"/>
</dbReference>
<dbReference type="RefSeq" id="WP_379806801.1">
    <property type="nucleotide sequence ID" value="NZ_JBHUOL010000012.1"/>
</dbReference>
<comment type="subcellular location">
    <subcellularLocation>
        <location evidence="1">Membrane</location>
        <topology evidence="1">Multi-pass membrane protein</topology>
    </subcellularLocation>
</comment>
<comment type="similarity">
    <text evidence="2">Belongs to the VKOR family.</text>
</comment>
<feature type="transmembrane region" description="Helical" evidence="10">
    <location>
        <begin position="157"/>
        <end position="176"/>
    </location>
</feature>
<evidence type="ECO:0000256" key="4">
    <source>
        <dbReference type="ARBA" id="ARBA00022719"/>
    </source>
</evidence>
<feature type="transmembrane region" description="Helical" evidence="10">
    <location>
        <begin position="265"/>
        <end position="288"/>
    </location>
</feature>
<dbReference type="CDD" id="cd12921">
    <property type="entry name" value="VKOR_4"/>
    <property type="match status" value="1"/>
</dbReference>
<keyword evidence="7 10" id="KW-0472">Membrane</keyword>
<gene>
    <name evidence="12" type="ORF">ACFSX9_08995</name>
</gene>
<dbReference type="InterPro" id="IPR036249">
    <property type="entry name" value="Thioredoxin-like_sf"/>
</dbReference>
<evidence type="ECO:0000256" key="3">
    <source>
        <dbReference type="ARBA" id="ARBA00022692"/>
    </source>
</evidence>
<evidence type="ECO:0000256" key="8">
    <source>
        <dbReference type="ARBA" id="ARBA00023157"/>
    </source>
</evidence>
<comment type="caution">
    <text evidence="12">The sequence shown here is derived from an EMBL/GenBank/DDBJ whole genome shotgun (WGS) entry which is preliminary data.</text>
</comment>
<keyword evidence="6" id="KW-0560">Oxidoreductase</keyword>
<keyword evidence="9" id="KW-0676">Redox-active center</keyword>
<keyword evidence="3 10" id="KW-0812">Transmembrane</keyword>
<evidence type="ECO:0000256" key="1">
    <source>
        <dbReference type="ARBA" id="ARBA00004141"/>
    </source>
</evidence>
<dbReference type="InterPro" id="IPR012932">
    <property type="entry name" value="VKOR"/>
</dbReference>
<evidence type="ECO:0000256" key="5">
    <source>
        <dbReference type="ARBA" id="ARBA00022989"/>
    </source>
</evidence>
<dbReference type="EMBL" id="JBHUOL010000012">
    <property type="protein sequence ID" value="MFD2908873.1"/>
    <property type="molecule type" value="Genomic_DNA"/>
</dbReference>
<organism evidence="12 13">
    <name type="scientific">Flavobacterium ardleyense</name>
    <dbReference type="NCBI Taxonomy" id="2038737"/>
    <lineage>
        <taxon>Bacteria</taxon>
        <taxon>Pseudomonadati</taxon>
        <taxon>Bacteroidota</taxon>
        <taxon>Flavobacteriia</taxon>
        <taxon>Flavobacteriales</taxon>
        <taxon>Flavobacteriaceae</taxon>
        <taxon>Flavobacterium</taxon>
    </lineage>
</organism>
<name>A0ABW5Z8U6_9FLAO</name>
<keyword evidence="5 10" id="KW-1133">Transmembrane helix</keyword>
<evidence type="ECO:0000313" key="13">
    <source>
        <dbReference type="Proteomes" id="UP001597549"/>
    </source>
</evidence>
<dbReference type="Gene3D" id="3.40.30.10">
    <property type="entry name" value="Glutaredoxin"/>
    <property type="match status" value="1"/>
</dbReference>
<evidence type="ECO:0000256" key="10">
    <source>
        <dbReference type="SAM" id="Phobius"/>
    </source>
</evidence>
<protein>
    <submittedName>
        <fullName evidence="12">Vitamin K epoxide reductase family protein</fullName>
    </submittedName>
</protein>
<evidence type="ECO:0000256" key="7">
    <source>
        <dbReference type="ARBA" id="ARBA00023136"/>
    </source>
</evidence>
<dbReference type="InterPro" id="IPR038354">
    <property type="entry name" value="VKOR_sf"/>
</dbReference>
<evidence type="ECO:0000259" key="11">
    <source>
        <dbReference type="Pfam" id="PF07884"/>
    </source>
</evidence>
<dbReference type="Gene3D" id="1.20.1440.130">
    <property type="entry name" value="VKOR domain"/>
    <property type="match status" value="1"/>
</dbReference>
<keyword evidence="13" id="KW-1185">Reference proteome</keyword>
<feature type="transmembrane region" description="Helical" evidence="10">
    <location>
        <begin position="294"/>
        <end position="311"/>
    </location>
</feature>
<evidence type="ECO:0000256" key="2">
    <source>
        <dbReference type="ARBA" id="ARBA00006214"/>
    </source>
</evidence>
<dbReference type="Pfam" id="PF07884">
    <property type="entry name" value="VKOR"/>
    <property type="match status" value="1"/>
</dbReference>
<evidence type="ECO:0000256" key="9">
    <source>
        <dbReference type="ARBA" id="ARBA00023284"/>
    </source>
</evidence>
<feature type="transmembrane region" description="Helical" evidence="10">
    <location>
        <begin position="134"/>
        <end position="151"/>
    </location>
</feature>
<feature type="domain" description="Vitamin K epoxide reductase" evidence="11">
    <location>
        <begin position="161"/>
        <end position="282"/>
    </location>
</feature>
<sequence>MNSILHQFLLKHELSNLQVEFDDCYESHPNFPSLFALTDTFSLLYIENVAANVPKDQLDELPRCFLAYVSNGDKGNDIALIENLTDKVGVTFEGKNKKYFPIDEFKDLWNGVVIAIEPNNENNKVRPKSSFNKIVYLTIAVLGMFLVKQWNVFSFDATISFFLYLLGFVTSIFIIIEKLNQGTESVSKLCSFNENTSCDSVIKSAQTKINNWLDFSDLPILFFSIAIVAMLIDTSSYLILNIVSLLAIPLVIYSVWLQKVKLQKWCFLCLAVSLLLVLQAVLLIKTGFEFKNNISSLLIATVLTVALWFFIRDYLGKNIFLEKSNKELKRFKRNYKVFEMLQKPLNVARTSTKFSTIEIGSHGNPVTLSIALSPSCGHCHTAFEQALALYNSSPNKIKLAIFFNLNPENKNNIYLDVAKSIMQINFKNQKEAVEALSDWHIKKLNLADWMFKWEQINIDAEVIENLQSQYNWCQQNDFNYTPVKMINGKELPEQYNIEEMKYFISEIEEETKPLVLV</sequence>
<proteinExistence type="inferred from homology"/>
<dbReference type="Proteomes" id="UP001597549">
    <property type="component" value="Unassembled WGS sequence"/>
</dbReference>
<reference evidence="13" key="1">
    <citation type="journal article" date="2019" name="Int. J. Syst. Evol. Microbiol.">
        <title>The Global Catalogue of Microorganisms (GCM) 10K type strain sequencing project: providing services to taxonomists for standard genome sequencing and annotation.</title>
        <authorList>
            <consortium name="The Broad Institute Genomics Platform"/>
            <consortium name="The Broad Institute Genome Sequencing Center for Infectious Disease"/>
            <person name="Wu L."/>
            <person name="Ma J."/>
        </authorList>
    </citation>
    <scope>NUCLEOTIDE SEQUENCE [LARGE SCALE GENOMIC DNA]</scope>
    <source>
        <strain evidence="13">KCTC 52644</strain>
    </source>
</reference>
<keyword evidence="8" id="KW-1015">Disulfide bond</keyword>
<evidence type="ECO:0000256" key="6">
    <source>
        <dbReference type="ARBA" id="ARBA00023002"/>
    </source>
</evidence>
<feature type="transmembrane region" description="Helical" evidence="10">
    <location>
        <begin position="212"/>
        <end position="232"/>
    </location>
</feature>
<evidence type="ECO:0000313" key="12">
    <source>
        <dbReference type="EMBL" id="MFD2908873.1"/>
    </source>
</evidence>
<feature type="transmembrane region" description="Helical" evidence="10">
    <location>
        <begin position="238"/>
        <end position="256"/>
    </location>
</feature>